<organism evidence="1 2">
    <name type="scientific">Halocaridina rubra</name>
    <name type="common">Hawaiian red shrimp</name>
    <dbReference type="NCBI Taxonomy" id="373956"/>
    <lineage>
        <taxon>Eukaryota</taxon>
        <taxon>Metazoa</taxon>
        <taxon>Ecdysozoa</taxon>
        <taxon>Arthropoda</taxon>
        <taxon>Crustacea</taxon>
        <taxon>Multicrustacea</taxon>
        <taxon>Malacostraca</taxon>
        <taxon>Eumalacostraca</taxon>
        <taxon>Eucarida</taxon>
        <taxon>Decapoda</taxon>
        <taxon>Pleocyemata</taxon>
        <taxon>Caridea</taxon>
        <taxon>Atyoidea</taxon>
        <taxon>Atyidae</taxon>
        <taxon>Halocaridina</taxon>
    </lineage>
</organism>
<evidence type="ECO:0000313" key="2">
    <source>
        <dbReference type="Proteomes" id="UP001381693"/>
    </source>
</evidence>
<dbReference type="Proteomes" id="UP001381693">
    <property type="component" value="Unassembled WGS sequence"/>
</dbReference>
<gene>
    <name evidence="1" type="ORF">SK128_017184</name>
</gene>
<proteinExistence type="predicted"/>
<sequence length="168" mass="18461">MANNKNQEVKLRDTNVELKVTYRKSEGIDCIDDRSVLDISEIVPKSVIQSNISTLIKPKSENTQEKTVLSQTNNVGGMKLNLPPYHITEPLQSPPSFSRAGMESFVTKTGAAAAAFSALSLVGCQITSEKEEIPENPLMTPILQHLNLTHVAILHVDSGDCEEQFVKK</sequence>
<dbReference type="AlphaFoldDB" id="A0AAN8XF25"/>
<keyword evidence="2" id="KW-1185">Reference proteome</keyword>
<feature type="non-terminal residue" evidence="1">
    <location>
        <position position="168"/>
    </location>
</feature>
<protein>
    <submittedName>
        <fullName evidence="1">Uncharacterized protein</fullName>
    </submittedName>
</protein>
<name>A0AAN8XF25_HALRR</name>
<reference evidence="1 2" key="1">
    <citation type="submission" date="2023-11" db="EMBL/GenBank/DDBJ databases">
        <title>Halocaridina rubra genome assembly.</title>
        <authorList>
            <person name="Smith C."/>
        </authorList>
    </citation>
    <scope>NUCLEOTIDE SEQUENCE [LARGE SCALE GENOMIC DNA]</scope>
    <source>
        <strain evidence="1">EP-1</strain>
        <tissue evidence="1">Whole</tissue>
    </source>
</reference>
<evidence type="ECO:0000313" key="1">
    <source>
        <dbReference type="EMBL" id="KAK7081686.1"/>
    </source>
</evidence>
<dbReference type="EMBL" id="JAXCGZ010004539">
    <property type="protein sequence ID" value="KAK7081686.1"/>
    <property type="molecule type" value="Genomic_DNA"/>
</dbReference>
<comment type="caution">
    <text evidence="1">The sequence shown here is derived from an EMBL/GenBank/DDBJ whole genome shotgun (WGS) entry which is preliminary data.</text>
</comment>
<accession>A0AAN8XF25</accession>